<dbReference type="AlphaFoldDB" id="A0A9K3EDQ5"/>
<organism evidence="1 2">
    <name type="scientific">Helianthus annuus</name>
    <name type="common">Common sunflower</name>
    <dbReference type="NCBI Taxonomy" id="4232"/>
    <lineage>
        <taxon>Eukaryota</taxon>
        <taxon>Viridiplantae</taxon>
        <taxon>Streptophyta</taxon>
        <taxon>Embryophyta</taxon>
        <taxon>Tracheophyta</taxon>
        <taxon>Spermatophyta</taxon>
        <taxon>Magnoliopsida</taxon>
        <taxon>eudicotyledons</taxon>
        <taxon>Gunneridae</taxon>
        <taxon>Pentapetalae</taxon>
        <taxon>asterids</taxon>
        <taxon>campanulids</taxon>
        <taxon>Asterales</taxon>
        <taxon>Asteraceae</taxon>
        <taxon>Asteroideae</taxon>
        <taxon>Heliantheae alliance</taxon>
        <taxon>Heliantheae</taxon>
        <taxon>Helianthus</taxon>
    </lineage>
</organism>
<sequence>MCHVSSSSLTQLIFDDFIQDFSSSINLSHHALSPIRELKTALYALRVIYYFALNMI</sequence>
<dbReference type="Proteomes" id="UP000215914">
    <property type="component" value="Unassembled WGS sequence"/>
</dbReference>
<keyword evidence="2" id="KW-1185">Reference proteome</keyword>
<dbReference type="EMBL" id="MNCJ02000329">
    <property type="protein sequence ID" value="KAF5771164.1"/>
    <property type="molecule type" value="Genomic_DNA"/>
</dbReference>
<reference evidence="1" key="2">
    <citation type="submission" date="2020-06" db="EMBL/GenBank/DDBJ databases">
        <title>Helianthus annuus Genome sequencing and assembly Release 2.</title>
        <authorList>
            <person name="Gouzy J."/>
            <person name="Langlade N."/>
            <person name="Munos S."/>
        </authorList>
    </citation>
    <scope>NUCLEOTIDE SEQUENCE</scope>
    <source>
        <tissue evidence="1">Leaves</tissue>
    </source>
</reference>
<protein>
    <submittedName>
        <fullName evidence="1">Uncharacterized protein</fullName>
    </submittedName>
</protein>
<gene>
    <name evidence="1" type="ORF">HanXRQr2_Chr14g0667511</name>
</gene>
<name>A0A9K3EDQ5_HELAN</name>
<evidence type="ECO:0000313" key="1">
    <source>
        <dbReference type="EMBL" id="KAF5771164.1"/>
    </source>
</evidence>
<accession>A0A9K3EDQ5</accession>
<evidence type="ECO:0000313" key="2">
    <source>
        <dbReference type="Proteomes" id="UP000215914"/>
    </source>
</evidence>
<comment type="caution">
    <text evidence="1">The sequence shown here is derived from an EMBL/GenBank/DDBJ whole genome shotgun (WGS) entry which is preliminary data.</text>
</comment>
<dbReference type="Gramene" id="mRNA:HanXRQr2_Chr14g0667511">
    <property type="protein sequence ID" value="CDS:HanXRQr2_Chr14g0667511.1"/>
    <property type="gene ID" value="HanXRQr2_Chr14g0667511"/>
</dbReference>
<reference evidence="1" key="1">
    <citation type="journal article" date="2017" name="Nature">
        <title>The sunflower genome provides insights into oil metabolism, flowering and Asterid evolution.</title>
        <authorList>
            <person name="Badouin H."/>
            <person name="Gouzy J."/>
            <person name="Grassa C.J."/>
            <person name="Murat F."/>
            <person name="Staton S.E."/>
            <person name="Cottret L."/>
            <person name="Lelandais-Briere C."/>
            <person name="Owens G.L."/>
            <person name="Carrere S."/>
            <person name="Mayjonade B."/>
            <person name="Legrand L."/>
            <person name="Gill N."/>
            <person name="Kane N.C."/>
            <person name="Bowers J.E."/>
            <person name="Hubner S."/>
            <person name="Bellec A."/>
            <person name="Berard A."/>
            <person name="Berges H."/>
            <person name="Blanchet N."/>
            <person name="Boniface M.C."/>
            <person name="Brunel D."/>
            <person name="Catrice O."/>
            <person name="Chaidir N."/>
            <person name="Claudel C."/>
            <person name="Donnadieu C."/>
            <person name="Faraut T."/>
            <person name="Fievet G."/>
            <person name="Helmstetter N."/>
            <person name="King M."/>
            <person name="Knapp S.J."/>
            <person name="Lai Z."/>
            <person name="Le Paslier M.C."/>
            <person name="Lippi Y."/>
            <person name="Lorenzon L."/>
            <person name="Mandel J.R."/>
            <person name="Marage G."/>
            <person name="Marchand G."/>
            <person name="Marquand E."/>
            <person name="Bret-Mestries E."/>
            <person name="Morien E."/>
            <person name="Nambeesan S."/>
            <person name="Nguyen T."/>
            <person name="Pegot-Espagnet P."/>
            <person name="Pouilly N."/>
            <person name="Raftis F."/>
            <person name="Sallet E."/>
            <person name="Schiex T."/>
            <person name="Thomas J."/>
            <person name="Vandecasteele C."/>
            <person name="Vares D."/>
            <person name="Vear F."/>
            <person name="Vautrin S."/>
            <person name="Crespi M."/>
            <person name="Mangin B."/>
            <person name="Burke J.M."/>
            <person name="Salse J."/>
            <person name="Munos S."/>
            <person name="Vincourt P."/>
            <person name="Rieseberg L.H."/>
            <person name="Langlade N.B."/>
        </authorList>
    </citation>
    <scope>NUCLEOTIDE SEQUENCE</scope>
    <source>
        <tissue evidence="1">Leaves</tissue>
    </source>
</reference>
<proteinExistence type="predicted"/>